<dbReference type="FunFam" id="3.30.40.10:FF:000055">
    <property type="entry name" value="Ubiquitin conjugation factor e4 a"/>
    <property type="match status" value="1"/>
</dbReference>
<dbReference type="InterPro" id="IPR013083">
    <property type="entry name" value="Znf_RING/FYVE/PHD"/>
</dbReference>
<dbReference type="UniPathway" id="UPA00143"/>
<comment type="pathway">
    <text evidence="3">Protein modification; protein ubiquitination.</text>
</comment>
<comment type="similarity">
    <text evidence="4">Belongs to the ubiquitin conjugation factor E4 family.</text>
</comment>
<evidence type="ECO:0000256" key="2">
    <source>
        <dbReference type="ARBA" id="ARBA00004496"/>
    </source>
</evidence>
<dbReference type="Pfam" id="PF10408">
    <property type="entry name" value="Ufd2P_core"/>
    <property type="match status" value="1"/>
</dbReference>
<dbReference type="GO" id="GO:0034450">
    <property type="term" value="F:ubiquitin-ubiquitin ligase activity"/>
    <property type="evidence" value="ECO:0007669"/>
    <property type="project" value="InterPro"/>
</dbReference>
<comment type="subcellular location">
    <subcellularLocation>
        <location evidence="2">Cytoplasm</location>
    </subcellularLocation>
</comment>
<evidence type="ECO:0000256" key="6">
    <source>
        <dbReference type="ARBA" id="ARBA00022490"/>
    </source>
</evidence>
<keyword evidence="8" id="KW-0833">Ubl conjugation pathway</keyword>
<comment type="catalytic activity">
    <reaction evidence="1">
        <text>S-ubiquitinyl-[E2 ubiquitin-conjugating enzyme]-L-cysteine + [acceptor protein]-L-lysine = [E2 ubiquitin-conjugating enzyme]-L-cysteine + N(6)-ubiquitinyl-[acceptor protein]-L-lysine.</text>
        <dbReference type="EC" id="2.3.2.27"/>
    </reaction>
</comment>
<organism evidence="13 14">
    <name type="scientific">Callosobruchus maculatus</name>
    <name type="common">Southern cowpea weevil</name>
    <name type="synonym">Pulse bruchid</name>
    <dbReference type="NCBI Taxonomy" id="64391"/>
    <lineage>
        <taxon>Eukaryota</taxon>
        <taxon>Metazoa</taxon>
        <taxon>Ecdysozoa</taxon>
        <taxon>Arthropoda</taxon>
        <taxon>Hexapoda</taxon>
        <taxon>Insecta</taxon>
        <taxon>Pterygota</taxon>
        <taxon>Neoptera</taxon>
        <taxon>Endopterygota</taxon>
        <taxon>Coleoptera</taxon>
        <taxon>Polyphaga</taxon>
        <taxon>Cucujiformia</taxon>
        <taxon>Chrysomeloidea</taxon>
        <taxon>Chrysomelidae</taxon>
        <taxon>Bruchinae</taxon>
        <taxon>Bruchini</taxon>
        <taxon>Callosobruchus</taxon>
    </lineage>
</organism>
<evidence type="ECO:0000259" key="12">
    <source>
        <dbReference type="PROSITE" id="PS51698"/>
    </source>
</evidence>
<keyword evidence="9" id="KW-0007">Acetylation</keyword>
<dbReference type="OrthoDB" id="20295at2759"/>
<dbReference type="InterPro" id="IPR045132">
    <property type="entry name" value="UBE4"/>
</dbReference>
<proteinExistence type="inferred from homology"/>
<gene>
    <name evidence="13" type="ORF">CALMAC_LOCUS4503</name>
</gene>
<dbReference type="GO" id="GO:0005737">
    <property type="term" value="C:cytoplasm"/>
    <property type="evidence" value="ECO:0007669"/>
    <property type="project" value="UniProtKB-SubCell"/>
</dbReference>
<feature type="domain" description="U-box" evidence="12">
    <location>
        <begin position="959"/>
        <end position="1033"/>
    </location>
</feature>
<evidence type="ECO:0000313" key="14">
    <source>
        <dbReference type="Proteomes" id="UP000410492"/>
    </source>
</evidence>
<evidence type="ECO:0000256" key="1">
    <source>
        <dbReference type="ARBA" id="ARBA00000900"/>
    </source>
</evidence>
<evidence type="ECO:0000256" key="9">
    <source>
        <dbReference type="ARBA" id="ARBA00022990"/>
    </source>
</evidence>
<dbReference type="GO" id="GO:0005634">
    <property type="term" value="C:nucleus"/>
    <property type="evidence" value="ECO:0007669"/>
    <property type="project" value="TreeGrafter"/>
</dbReference>
<protein>
    <recommendedName>
        <fullName evidence="11">Ubiquitin conjugation factor E4 A</fullName>
        <ecNumber evidence="5">2.3.2.27</ecNumber>
    </recommendedName>
</protein>
<dbReference type="PROSITE" id="PS51698">
    <property type="entry name" value="U_BOX"/>
    <property type="match status" value="1"/>
</dbReference>
<sequence>MAHQGCTRQKILKALVIFHDSWQINQQQIIANVNKQKSRMSSTKSNSALLENTNTKGNNTINDTLEDIFGFTIDPSHGESRGLLYLEEVRNVHDKKELDLNLLQYALFERLFMCNEDIPQKGGNEDSHVWGSKVIKYLYTCLKNLHQCSVKLKPEEQKEIRDKIIQNVATPIMQSDLYADQDIAADVLQILKDGEPEAGAFFIDACKKVLEEENNNNESLRKFIDAMNKIVVDELIKSFITGFPISVFNYLNVIASNAILGEIFMDSCIPKKRDVGSEYALTPIGALLNLSALPKSPIGKYEHFTNPMDPVGNSSTETLLWSLLDKLNQNLHQFVLAMLRLSPKVKDKMLAWLGDCLRFNSDRGKLWNAQLAQTADLNPAVYRNVTDGFMLSLCNLLLSLCQPFCSKIKDEKILKIDPTYCAVPNDQLESKNVHMFDMSKETCFLPVSSNEGAEEERLTADSYNFMTECFYMAHKSIDLGYRVGVDKMLQLNHELARIERAFNDAAEQHGVYSDLVGTVKDRMSEELSKYLSLKCTLSDPNLMQKMFNLISATAYWLGQVTVHGDTKKIPGGYAPLTDIPVQFPLPDNIPSVLKCIPEFLVENTVSFLVFVRRFTPKSFEEQGYEKLSPILTYILIYMGSQQHMSNPHIRARLAEGLESVLPFHKDEPPGNTLGGSQREKLFKEHPHRHQIVDNLLKVFVGIEMTGQSVEFEQKFNYRRPMYTIFDYLWELPEHRECFKKLAIEAEQNMEAVNPPIFLRFANLLINDAIFLLDEALANMAKLKEMQRAQDNGEWSTLNARDRVQNISYMQHIGNMARFDNILGKDTINTLEKLTSEITRVFTHSTMVDRIAAMLNYFLLNLVGPNKKNFKVKNAKEYQFDPAGTVLKICKIYVNLKESDSFCLAVSQDGRSYSPSLFTLSEDVLVRIGGGSLIGEMKEVAEKVAQRAHEQEAREEATAEAPEHFLDPIMSTLMTDPVILPSSKQTVDRTTIARHLLSDQTDPFNRSPLSMEHVTPNAKLKEEIEAWLEERRKK</sequence>
<comment type="function">
    <text evidence="10">Ubiquitin-protein ligase that probably functions as an E3 ligase in conjunction with specific E1 and E2 ligases. May also function as an E4 ligase mediating the assembly of polyubiquitin chains on substrates ubiquitinated by another E3 ubiquitin ligase. Mediates 'Lys-48'-linked polyubiquitination of substrates.</text>
</comment>
<keyword evidence="7" id="KW-0808">Transferase</keyword>
<dbReference type="EC" id="2.3.2.27" evidence="5"/>
<dbReference type="AlphaFoldDB" id="A0A653BXK0"/>
<dbReference type="EMBL" id="CAACVG010006464">
    <property type="protein sequence ID" value="VEN40293.1"/>
    <property type="molecule type" value="Genomic_DNA"/>
</dbReference>
<dbReference type="InterPro" id="IPR003613">
    <property type="entry name" value="Ubox_domain"/>
</dbReference>
<keyword evidence="6" id="KW-0963">Cytoplasm</keyword>
<dbReference type="Gene3D" id="3.30.40.10">
    <property type="entry name" value="Zinc/RING finger domain, C3HC4 (zinc finger)"/>
    <property type="match status" value="1"/>
</dbReference>
<dbReference type="InterPro" id="IPR019474">
    <property type="entry name" value="Ub_conjug_fac_E4_core"/>
</dbReference>
<reference evidence="13 14" key="1">
    <citation type="submission" date="2019-01" db="EMBL/GenBank/DDBJ databases">
        <authorList>
            <person name="Sayadi A."/>
        </authorList>
    </citation>
    <scope>NUCLEOTIDE SEQUENCE [LARGE SCALE GENOMIC DNA]</scope>
</reference>
<evidence type="ECO:0000256" key="10">
    <source>
        <dbReference type="ARBA" id="ARBA00037624"/>
    </source>
</evidence>
<accession>A0A653BXK0</accession>
<keyword evidence="14" id="KW-1185">Reference proteome</keyword>
<dbReference type="PANTHER" id="PTHR13931">
    <property type="entry name" value="UBIQUITINATION FACTOR E4"/>
    <property type="match status" value="1"/>
</dbReference>
<name>A0A653BXK0_CALMS</name>
<evidence type="ECO:0000256" key="8">
    <source>
        <dbReference type="ARBA" id="ARBA00022786"/>
    </source>
</evidence>
<evidence type="ECO:0000313" key="13">
    <source>
        <dbReference type="EMBL" id="VEN40293.1"/>
    </source>
</evidence>
<dbReference type="SMART" id="SM00504">
    <property type="entry name" value="Ubox"/>
    <property type="match status" value="1"/>
</dbReference>
<dbReference type="GO" id="GO:0036503">
    <property type="term" value="P:ERAD pathway"/>
    <property type="evidence" value="ECO:0007669"/>
    <property type="project" value="InterPro"/>
</dbReference>
<evidence type="ECO:0000256" key="11">
    <source>
        <dbReference type="ARBA" id="ARBA00040077"/>
    </source>
</evidence>
<evidence type="ECO:0000256" key="5">
    <source>
        <dbReference type="ARBA" id="ARBA00012483"/>
    </source>
</evidence>
<dbReference type="PANTHER" id="PTHR13931:SF16">
    <property type="entry name" value="UBIQUITIN CONJUGATION FACTOR E4 A"/>
    <property type="match status" value="1"/>
</dbReference>
<evidence type="ECO:0000256" key="3">
    <source>
        <dbReference type="ARBA" id="ARBA00004906"/>
    </source>
</evidence>
<dbReference type="CDD" id="cd16657">
    <property type="entry name" value="RING-Ubox_UBE4A"/>
    <property type="match status" value="1"/>
</dbReference>
<dbReference type="Proteomes" id="UP000410492">
    <property type="component" value="Unassembled WGS sequence"/>
</dbReference>
<evidence type="ECO:0000256" key="7">
    <source>
        <dbReference type="ARBA" id="ARBA00022679"/>
    </source>
</evidence>
<dbReference type="GO" id="GO:0000151">
    <property type="term" value="C:ubiquitin ligase complex"/>
    <property type="evidence" value="ECO:0007669"/>
    <property type="project" value="InterPro"/>
</dbReference>
<evidence type="ECO:0000256" key="4">
    <source>
        <dbReference type="ARBA" id="ARBA00007434"/>
    </source>
</evidence>
<dbReference type="SUPFAM" id="SSF57850">
    <property type="entry name" value="RING/U-box"/>
    <property type="match status" value="1"/>
</dbReference>
<dbReference type="GO" id="GO:0000209">
    <property type="term" value="P:protein polyubiquitination"/>
    <property type="evidence" value="ECO:0007669"/>
    <property type="project" value="TreeGrafter"/>
</dbReference>
<dbReference type="GO" id="GO:0006511">
    <property type="term" value="P:ubiquitin-dependent protein catabolic process"/>
    <property type="evidence" value="ECO:0007669"/>
    <property type="project" value="InterPro"/>
</dbReference>
<dbReference type="Pfam" id="PF04564">
    <property type="entry name" value="U-box"/>
    <property type="match status" value="1"/>
</dbReference>